<comment type="caution">
    <text evidence="2">The sequence shown here is derived from an EMBL/GenBank/DDBJ whole genome shotgun (WGS) entry which is preliminary data.</text>
</comment>
<proteinExistence type="predicted"/>
<dbReference type="EMBL" id="QXTE01000119">
    <property type="protein sequence ID" value="TFK05197.1"/>
    <property type="molecule type" value="Genomic_DNA"/>
</dbReference>
<evidence type="ECO:0000256" key="1">
    <source>
        <dbReference type="SAM" id="MobiDB-lite"/>
    </source>
</evidence>
<name>A0A4D9E6D2_9SAUR</name>
<evidence type="ECO:0000313" key="2">
    <source>
        <dbReference type="EMBL" id="TFK05197.1"/>
    </source>
</evidence>
<keyword evidence="3" id="KW-1185">Reference proteome</keyword>
<feature type="region of interest" description="Disordered" evidence="1">
    <location>
        <begin position="1"/>
        <end position="23"/>
    </location>
</feature>
<organism evidence="2 3">
    <name type="scientific">Platysternon megacephalum</name>
    <name type="common">big-headed turtle</name>
    <dbReference type="NCBI Taxonomy" id="55544"/>
    <lineage>
        <taxon>Eukaryota</taxon>
        <taxon>Metazoa</taxon>
        <taxon>Chordata</taxon>
        <taxon>Craniata</taxon>
        <taxon>Vertebrata</taxon>
        <taxon>Euteleostomi</taxon>
        <taxon>Archelosauria</taxon>
        <taxon>Testudinata</taxon>
        <taxon>Testudines</taxon>
        <taxon>Cryptodira</taxon>
        <taxon>Durocryptodira</taxon>
        <taxon>Testudinoidea</taxon>
        <taxon>Platysternidae</taxon>
        <taxon>Platysternon</taxon>
    </lineage>
</organism>
<accession>A0A4D9E6D2</accession>
<gene>
    <name evidence="2" type="ORF">DR999_PMT12207</name>
</gene>
<evidence type="ECO:0000313" key="3">
    <source>
        <dbReference type="Proteomes" id="UP000297703"/>
    </source>
</evidence>
<sequence length="104" mass="11332">MRRSRTGGWGRGDGGEPLARMRGRGRDGSLCVVYFPEPSLPPPTNLHQGAGQITQPGVRQVVLMSMTRASLHILSSLDDKMLKGCLSHLLSVTPGREDVQWPVL</sequence>
<dbReference type="Proteomes" id="UP000297703">
    <property type="component" value="Unassembled WGS sequence"/>
</dbReference>
<protein>
    <submittedName>
        <fullName evidence="2">Complement C1r-B subcomponent-like</fullName>
    </submittedName>
</protein>
<dbReference type="AlphaFoldDB" id="A0A4D9E6D2"/>
<reference evidence="2 3" key="2">
    <citation type="submission" date="2019-04" db="EMBL/GenBank/DDBJ databases">
        <title>The genome sequence of big-headed turtle.</title>
        <authorList>
            <person name="Gong S."/>
        </authorList>
    </citation>
    <scope>NUCLEOTIDE SEQUENCE [LARGE SCALE GENOMIC DNA]</scope>
    <source>
        <strain evidence="2">DO16091913</strain>
        <tissue evidence="2">Muscle</tissue>
    </source>
</reference>
<reference evidence="2 3" key="1">
    <citation type="submission" date="2019-04" db="EMBL/GenBank/DDBJ databases">
        <title>Draft genome of the big-headed turtle Platysternon megacephalum.</title>
        <authorList>
            <person name="Gong S."/>
        </authorList>
    </citation>
    <scope>NUCLEOTIDE SEQUENCE [LARGE SCALE GENOMIC DNA]</scope>
    <source>
        <strain evidence="2">DO16091913</strain>
        <tissue evidence="2">Muscle</tissue>
    </source>
</reference>